<keyword evidence="8 15" id="KW-0675">Receptor</keyword>
<dbReference type="Pfam" id="PF07715">
    <property type="entry name" value="Plug"/>
    <property type="match status" value="1"/>
</dbReference>
<dbReference type="Pfam" id="PF00593">
    <property type="entry name" value="TonB_dep_Rec_b-barrel"/>
    <property type="match status" value="1"/>
</dbReference>
<evidence type="ECO:0000256" key="9">
    <source>
        <dbReference type="ARBA" id="ARBA00023237"/>
    </source>
</evidence>
<evidence type="ECO:0000256" key="6">
    <source>
        <dbReference type="ARBA" id="ARBA00023077"/>
    </source>
</evidence>
<evidence type="ECO:0000259" key="14">
    <source>
        <dbReference type="Pfam" id="PF07715"/>
    </source>
</evidence>
<evidence type="ECO:0000313" key="15">
    <source>
        <dbReference type="EMBL" id="GAA3976338.1"/>
    </source>
</evidence>
<comment type="similarity">
    <text evidence="10 11">Belongs to the TonB-dependent receptor family.</text>
</comment>
<evidence type="ECO:0000256" key="10">
    <source>
        <dbReference type="PROSITE-ProRule" id="PRU01360"/>
    </source>
</evidence>
<evidence type="ECO:0000313" key="16">
    <source>
        <dbReference type="Proteomes" id="UP001501556"/>
    </source>
</evidence>
<dbReference type="PANTHER" id="PTHR30069:SF29">
    <property type="entry name" value="HEMOGLOBIN AND HEMOGLOBIN-HAPTOGLOBIN-BINDING PROTEIN 1-RELATED"/>
    <property type="match status" value="1"/>
</dbReference>
<feature type="signal peptide" evidence="12">
    <location>
        <begin position="1"/>
        <end position="19"/>
    </location>
</feature>
<keyword evidence="16" id="KW-1185">Reference proteome</keyword>
<dbReference type="PROSITE" id="PS52016">
    <property type="entry name" value="TONB_DEPENDENT_REC_3"/>
    <property type="match status" value="1"/>
</dbReference>
<dbReference type="InterPro" id="IPR012910">
    <property type="entry name" value="Plug_dom"/>
</dbReference>
<dbReference type="InterPro" id="IPR008969">
    <property type="entry name" value="CarboxyPept-like_regulatory"/>
</dbReference>
<keyword evidence="5 12" id="KW-0732">Signal</keyword>
<dbReference type="Gene3D" id="2.40.170.20">
    <property type="entry name" value="TonB-dependent receptor, beta-barrel domain"/>
    <property type="match status" value="1"/>
</dbReference>
<dbReference type="Proteomes" id="UP001501556">
    <property type="component" value="Unassembled WGS sequence"/>
</dbReference>
<evidence type="ECO:0000256" key="1">
    <source>
        <dbReference type="ARBA" id="ARBA00004571"/>
    </source>
</evidence>
<dbReference type="EMBL" id="BAABDI010000014">
    <property type="protein sequence ID" value="GAA3976338.1"/>
    <property type="molecule type" value="Genomic_DNA"/>
</dbReference>
<gene>
    <name evidence="15" type="ORF">GCM10022407_22190</name>
</gene>
<dbReference type="InterPro" id="IPR000531">
    <property type="entry name" value="Beta-barrel_TonB"/>
</dbReference>
<dbReference type="Gene3D" id="2.170.130.10">
    <property type="entry name" value="TonB-dependent receptor, plug domain"/>
    <property type="match status" value="1"/>
</dbReference>
<evidence type="ECO:0000256" key="5">
    <source>
        <dbReference type="ARBA" id="ARBA00022729"/>
    </source>
</evidence>
<dbReference type="PANTHER" id="PTHR30069">
    <property type="entry name" value="TONB-DEPENDENT OUTER MEMBRANE RECEPTOR"/>
    <property type="match status" value="1"/>
</dbReference>
<evidence type="ECO:0000256" key="4">
    <source>
        <dbReference type="ARBA" id="ARBA00022692"/>
    </source>
</evidence>
<dbReference type="SUPFAM" id="SSF49464">
    <property type="entry name" value="Carboxypeptidase regulatory domain-like"/>
    <property type="match status" value="1"/>
</dbReference>
<keyword evidence="2 10" id="KW-0813">Transport</keyword>
<evidence type="ECO:0000256" key="12">
    <source>
        <dbReference type="SAM" id="SignalP"/>
    </source>
</evidence>
<feature type="chain" id="PRO_5046965445" evidence="12">
    <location>
        <begin position="20"/>
        <end position="796"/>
    </location>
</feature>
<dbReference type="InterPro" id="IPR036942">
    <property type="entry name" value="Beta-barrel_TonB_sf"/>
</dbReference>
<keyword evidence="4 10" id="KW-0812">Transmembrane</keyword>
<comment type="subcellular location">
    <subcellularLocation>
        <location evidence="1 10">Cell outer membrane</location>
        <topology evidence="1 10">Multi-pass membrane protein</topology>
    </subcellularLocation>
</comment>
<comment type="caution">
    <text evidence="15">The sequence shown here is derived from an EMBL/GenBank/DDBJ whole genome shotgun (WGS) entry which is preliminary data.</text>
</comment>
<dbReference type="Gene3D" id="2.60.40.1120">
    <property type="entry name" value="Carboxypeptidase-like, regulatory domain"/>
    <property type="match status" value="1"/>
</dbReference>
<sequence>MLLLLLTGWLGPVAAVAQAGSGAGTPPAVRAACASVLTVRVTDHETGQPLPGATVRLLETGEALAADAAGNCRFQACPGTCQVEVRLVGYRAETGRVQLRAGQPGRLELALRATAQELTAVQVEGQSEATTLQRSAQAVAVLDLRPYYGQAFGLTELVNRVPGVRIRQDGGLGSNANLSLNGLGGKQVRVFLDGIPLEFYGRGLGLNVLPVSLLERVEVYRGVTPVSLGADALGGALNVITRREQFSYLDASYELSAFNTHKAALNGRYVLPASGFYVAGNGFYNRADNDYQVQAEVISPVGTPEKQTVRRFHDQFSSYLGRAEIGWQDRPWADKLALTVFGAGVDKQLQHNVQMLQAYGAARYAETSAGAALSYQKTALRPGLDVRAYAGYTRVAGALTDTSRNIYNWDGRITERRRVSSGEIVGIGSLLALTSHTGVARLNATQALGAGRRLVANVLGSSFRRAGDDAIIAARQERDYARDATTLRKLVAGLAYEHDWAGGRWGSSTAVKYFGYQSDGFGKQDSGLYLETRQARQWLGANQLLRWQPAPAWVLKGSYEYAARLPDEYELFGDGVLVRANPALKAETSHNANLEVRYARPTWSAEVGGFLRAADNVIYQPPSIRDTQNQNLLKARTLGAEAAVRYAPVPALSLTLNATYQDVRSRTPLGQSGAADARYFNARMPNLPYFFGNAEVQLSRANVGGADRRLSAWYQASYVQAFYLYWATDGFAATKATIPSQLVQHLGLSYALAGERLTLSAEVHNLADAPAYDNFNVQRPGRSGHLKLRAFLRKNS</sequence>
<organism evidence="15 16">
    <name type="scientific">Hymenobacter antarcticus</name>
    <dbReference type="NCBI Taxonomy" id="486270"/>
    <lineage>
        <taxon>Bacteria</taxon>
        <taxon>Pseudomonadati</taxon>
        <taxon>Bacteroidota</taxon>
        <taxon>Cytophagia</taxon>
        <taxon>Cytophagales</taxon>
        <taxon>Hymenobacteraceae</taxon>
        <taxon>Hymenobacter</taxon>
    </lineage>
</organism>
<keyword evidence="6 11" id="KW-0798">TonB box</keyword>
<dbReference type="InterPro" id="IPR039426">
    <property type="entry name" value="TonB-dep_rcpt-like"/>
</dbReference>
<dbReference type="SUPFAM" id="SSF56935">
    <property type="entry name" value="Porins"/>
    <property type="match status" value="1"/>
</dbReference>
<dbReference type="InterPro" id="IPR037066">
    <property type="entry name" value="Plug_dom_sf"/>
</dbReference>
<keyword evidence="7 10" id="KW-0472">Membrane</keyword>
<keyword evidence="9 10" id="KW-0998">Cell outer membrane</keyword>
<evidence type="ECO:0000256" key="7">
    <source>
        <dbReference type="ARBA" id="ARBA00023136"/>
    </source>
</evidence>
<dbReference type="Pfam" id="PF13620">
    <property type="entry name" value="CarboxypepD_reg"/>
    <property type="match status" value="1"/>
</dbReference>
<protein>
    <submittedName>
        <fullName evidence="15">TonB-dependent receptor</fullName>
    </submittedName>
</protein>
<keyword evidence="3 10" id="KW-1134">Transmembrane beta strand</keyword>
<evidence type="ECO:0000256" key="3">
    <source>
        <dbReference type="ARBA" id="ARBA00022452"/>
    </source>
</evidence>
<evidence type="ECO:0000256" key="11">
    <source>
        <dbReference type="RuleBase" id="RU003357"/>
    </source>
</evidence>
<evidence type="ECO:0000259" key="13">
    <source>
        <dbReference type="Pfam" id="PF00593"/>
    </source>
</evidence>
<evidence type="ECO:0000256" key="2">
    <source>
        <dbReference type="ARBA" id="ARBA00022448"/>
    </source>
</evidence>
<reference evidence="16" key="1">
    <citation type="journal article" date="2019" name="Int. J. Syst. Evol. Microbiol.">
        <title>The Global Catalogue of Microorganisms (GCM) 10K type strain sequencing project: providing services to taxonomists for standard genome sequencing and annotation.</title>
        <authorList>
            <consortium name="The Broad Institute Genomics Platform"/>
            <consortium name="The Broad Institute Genome Sequencing Center for Infectious Disease"/>
            <person name="Wu L."/>
            <person name="Ma J."/>
        </authorList>
    </citation>
    <scope>NUCLEOTIDE SEQUENCE [LARGE SCALE GENOMIC DNA]</scope>
    <source>
        <strain evidence="16">JCM 17217</strain>
    </source>
</reference>
<feature type="domain" description="TonB-dependent receptor plug" evidence="14">
    <location>
        <begin position="151"/>
        <end position="236"/>
    </location>
</feature>
<feature type="domain" description="TonB-dependent receptor-like beta-barrel" evidence="13">
    <location>
        <begin position="354"/>
        <end position="766"/>
    </location>
</feature>
<name>A0ABP7Q4K8_9BACT</name>
<evidence type="ECO:0000256" key="8">
    <source>
        <dbReference type="ARBA" id="ARBA00023170"/>
    </source>
</evidence>
<proteinExistence type="inferred from homology"/>
<accession>A0ABP7Q4K8</accession>